<dbReference type="InterPro" id="IPR003439">
    <property type="entry name" value="ABC_transporter-like_ATP-bd"/>
</dbReference>
<organism evidence="13 14">
    <name type="scientific">Blepharisma stoltei</name>
    <dbReference type="NCBI Taxonomy" id="1481888"/>
    <lineage>
        <taxon>Eukaryota</taxon>
        <taxon>Sar</taxon>
        <taxon>Alveolata</taxon>
        <taxon>Ciliophora</taxon>
        <taxon>Postciliodesmatophora</taxon>
        <taxon>Heterotrichea</taxon>
        <taxon>Heterotrichida</taxon>
        <taxon>Blepharismidae</taxon>
        <taxon>Blepharisma</taxon>
    </lineage>
</organism>
<dbReference type="PANTHER" id="PTHR19229:SF36">
    <property type="entry name" value="ATP-BINDING CASSETTE SUB-FAMILY A MEMBER 2"/>
    <property type="match status" value="1"/>
</dbReference>
<dbReference type="InterPro" id="IPR026082">
    <property type="entry name" value="ABCA"/>
</dbReference>
<feature type="transmembrane region" description="Helical" evidence="11">
    <location>
        <begin position="457"/>
        <end position="478"/>
    </location>
</feature>
<comment type="caution">
    <text evidence="13">The sequence shown here is derived from an EMBL/GenBank/DDBJ whole genome shotgun (WGS) entry which is preliminary data.</text>
</comment>
<dbReference type="GO" id="GO:0005319">
    <property type="term" value="F:lipid transporter activity"/>
    <property type="evidence" value="ECO:0007669"/>
    <property type="project" value="TreeGrafter"/>
</dbReference>
<dbReference type="Pfam" id="PF12698">
    <property type="entry name" value="ABC2_membrane_3"/>
    <property type="match status" value="2"/>
</dbReference>
<feature type="transmembrane region" description="Helical" evidence="11">
    <location>
        <begin position="1267"/>
        <end position="1286"/>
    </location>
</feature>
<evidence type="ECO:0000256" key="7">
    <source>
        <dbReference type="ARBA" id="ARBA00022840"/>
    </source>
</evidence>
<dbReference type="GO" id="GO:0016020">
    <property type="term" value="C:membrane"/>
    <property type="evidence" value="ECO:0007669"/>
    <property type="project" value="UniProtKB-SubCell"/>
</dbReference>
<evidence type="ECO:0000256" key="5">
    <source>
        <dbReference type="ARBA" id="ARBA00022737"/>
    </source>
</evidence>
<dbReference type="SMART" id="SM00382">
    <property type="entry name" value="AAA"/>
    <property type="match status" value="2"/>
</dbReference>
<feature type="transmembrane region" description="Helical" evidence="11">
    <location>
        <begin position="418"/>
        <end position="437"/>
    </location>
</feature>
<dbReference type="Proteomes" id="UP001162131">
    <property type="component" value="Unassembled WGS sequence"/>
</dbReference>
<keyword evidence="7" id="KW-0067">ATP-binding</keyword>
<feature type="transmembrane region" description="Helical" evidence="11">
    <location>
        <begin position="276"/>
        <end position="296"/>
    </location>
</feature>
<keyword evidence="3" id="KW-0813">Transport</keyword>
<keyword evidence="9 11" id="KW-0472">Membrane</keyword>
<dbReference type="GO" id="GO:0005524">
    <property type="term" value="F:ATP binding"/>
    <property type="evidence" value="ECO:0007669"/>
    <property type="project" value="UniProtKB-KW"/>
</dbReference>
<dbReference type="CDD" id="cd03263">
    <property type="entry name" value="ABC_subfamily_A"/>
    <property type="match status" value="2"/>
</dbReference>
<dbReference type="FunFam" id="3.40.50.300:FF:000335">
    <property type="entry name" value="ATP binding cassette subfamily A member 5"/>
    <property type="match status" value="1"/>
</dbReference>
<name>A0AAU9IS04_9CILI</name>
<dbReference type="Pfam" id="PF00005">
    <property type="entry name" value="ABC_tran"/>
    <property type="match status" value="2"/>
</dbReference>
<dbReference type="Gene3D" id="3.40.50.300">
    <property type="entry name" value="P-loop containing nucleotide triphosphate hydrolases"/>
    <property type="match status" value="2"/>
</dbReference>
<evidence type="ECO:0000256" key="11">
    <source>
        <dbReference type="SAM" id="Phobius"/>
    </source>
</evidence>
<feature type="transmembrane region" description="Helical" evidence="11">
    <location>
        <begin position="1229"/>
        <end position="1255"/>
    </location>
</feature>
<feature type="transmembrane region" description="Helical" evidence="11">
    <location>
        <begin position="22"/>
        <end position="42"/>
    </location>
</feature>
<comment type="similarity">
    <text evidence="2">Belongs to the ABC transporter superfamily. ABCA family.</text>
</comment>
<evidence type="ECO:0000256" key="6">
    <source>
        <dbReference type="ARBA" id="ARBA00022741"/>
    </source>
</evidence>
<evidence type="ECO:0000256" key="8">
    <source>
        <dbReference type="ARBA" id="ARBA00022989"/>
    </source>
</evidence>
<dbReference type="FunFam" id="3.40.50.300:FF:000298">
    <property type="entry name" value="ATP-binding cassette sub-family A member 12"/>
    <property type="match status" value="1"/>
</dbReference>
<dbReference type="EMBL" id="CAJZBQ010000013">
    <property type="protein sequence ID" value="CAG9314939.1"/>
    <property type="molecule type" value="Genomic_DNA"/>
</dbReference>
<evidence type="ECO:0000256" key="9">
    <source>
        <dbReference type="ARBA" id="ARBA00023136"/>
    </source>
</evidence>
<reference evidence="13" key="1">
    <citation type="submission" date="2021-09" db="EMBL/GenBank/DDBJ databases">
        <authorList>
            <consortium name="AG Swart"/>
            <person name="Singh M."/>
            <person name="Singh A."/>
            <person name="Seah K."/>
            <person name="Emmerich C."/>
        </authorList>
    </citation>
    <scope>NUCLEOTIDE SEQUENCE</scope>
    <source>
        <strain evidence="13">ATCC30299</strain>
    </source>
</reference>
<evidence type="ECO:0000256" key="1">
    <source>
        <dbReference type="ARBA" id="ARBA00004141"/>
    </source>
</evidence>
<keyword evidence="5" id="KW-0677">Repeat</keyword>
<feature type="domain" description="ABC transporter" evidence="12">
    <location>
        <begin position="553"/>
        <end position="783"/>
    </location>
</feature>
<evidence type="ECO:0000313" key="13">
    <source>
        <dbReference type="EMBL" id="CAG9314939.1"/>
    </source>
</evidence>
<feature type="region of interest" description="Disordered" evidence="10">
    <location>
        <begin position="520"/>
        <end position="541"/>
    </location>
</feature>
<accession>A0AAU9IS04</accession>
<dbReference type="InterPro" id="IPR017871">
    <property type="entry name" value="ABC_transporter-like_CS"/>
</dbReference>
<feature type="domain" description="ABC transporter" evidence="12">
    <location>
        <begin position="1376"/>
        <end position="1613"/>
    </location>
</feature>
<dbReference type="PROSITE" id="PS00211">
    <property type="entry name" value="ABC_TRANSPORTER_1"/>
    <property type="match status" value="1"/>
</dbReference>
<keyword evidence="8 11" id="KW-1133">Transmembrane helix</keyword>
<evidence type="ECO:0000256" key="2">
    <source>
        <dbReference type="ARBA" id="ARBA00008869"/>
    </source>
</evidence>
<dbReference type="GO" id="GO:0140359">
    <property type="term" value="F:ABC-type transporter activity"/>
    <property type="evidence" value="ECO:0007669"/>
    <property type="project" value="InterPro"/>
</dbReference>
<feature type="transmembrane region" description="Helical" evidence="11">
    <location>
        <begin position="1197"/>
        <end position="1217"/>
    </location>
</feature>
<feature type="transmembrane region" description="Helical" evidence="11">
    <location>
        <begin position="1117"/>
        <end position="1139"/>
    </location>
</feature>
<feature type="transmembrane region" description="Helical" evidence="11">
    <location>
        <begin position="358"/>
        <end position="382"/>
    </location>
</feature>
<proteinExistence type="inferred from homology"/>
<keyword evidence="6" id="KW-0547">Nucleotide-binding</keyword>
<feature type="transmembrane region" description="Helical" evidence="11">
    <location>
        <begin position="325"/>
        <end position="346"/>
    </location>
</feature>
<feature type="compositionally biased region" description="Basic and acidic residues" evidence="10">
    <location>
        <begin position="520"/>
        <end position="537"/>
    </location>
</feature>
<protein>
    <recommendedName>
        <fullName evidence="12">ABC transporter domain-containing protein</fullName>
    </recommendedName>
</protein>
<feature type="transmembrane region" description="Helical" evidence="11">
    <location>
        <begin position="947"/>
        <end position="966"/>
    </location>
</feature>
<dbReference type="InterPro" id="IPR013525">
    <property type="entry name" value="ABC2_TM"/>
</dbReference>
<feature type="transmembrane region" description="Helical" evidence="11">
    <location>
        <begin position="388"/>
        <end position="406"/>
    </location>
</feature>
<dbReference type="InterPro" id="IPR027417">
    <property type="entry name" value="P-loop_NTPase"/>
</dbReference>
<keyword evidence="14" id="KW-1185">Reference proteome</keyword>
<dbReference type="InterPro" id="IPR003593">
    <property type="entry name" value="AAA+_ATPase"/>
</dbReference>
<dbReference type="GO" id="GO:0016887">
    <property type="term" value="F:ATP hydrolysis activity"/>
    <property type="evidence" value="ECO:0007669"/>
    <property type="project" value="InterPro"/>
</dbReference>
<evidence type="ECO:0000256" key="10">
    <source>
        <dbReference type="SAM" id="MobiDB-lite"/>
    </source>
</evidence>
<evidence type="ECO:0000256" key="4">
    <source>
        <dbReference type="ARBA" id="ARBA00022692"/>
    </source>
</evidence>
<gene>
    <name evidence="13" type="ORF">BSTOLATCC_MIC12717</name>
</gene>
<evidence type="ECO:0000256" key="3">
    <source>
        <dbReference type="ARBA" id="ARBA00022448"/>
    </source>
</evidence>
<evidence type="ECO:0000259" key="12">
    <source>
        <dbReference type="PROSITE" id="PS50893"/>
    </source>
</evidence>
<evidence type="ECO:0000313" key="14">
    <source>
        <dbReference type="Proteomes" id="UP001162131"/>
    </source>
</evidence>
<dbReference type="SUPFAM" id="SSF52540">
    <property type="entry name" value="P-loop containing nucleoside triphosphate hydrolases"/>
    <property type="match status" value="2"/>
</dbReference>
<keyword evidence="4 11" id="KW-0812">Transmembrane</keyword>
<sequence>MTLRSHLRALSLKNWLVWKREAVGSACEILFPVILITFMLLLRFALPASHKKAESHLDDGQIIAPLRTANMSLYNVSDFSENSVYPFNWCALVIPYNWTWAYVITGNATEADQKNLVGSLASEISKYFVSYNITAPEPRMFKANKNLEDYITDSDYDDKHHQKICFSVNIKYDQLADRTPADVTLKIRYNATDTNPNDQTVYGTWYDIFLTSIYPAVDKYQKSVIKTYQHNFVKSGFLHIQNIVYNYFLTDKLGDTAFLQTAMVPFHGMKYIQDNFMLNFAGTLGFFMFITSLVPVSRLINKITTEKETKVKEAMKMMGLTDTPYWVSWFLMYICIYGLISVLCTLVGWELFNYSNKFLVFLLFFMYGMSCIAFSCLMSSFFSKAKTAILVGVLVFFVTYFTLFAVTQTTPAGTKVGLSIFNTVAMSQGFFTLLSLQGNQVEVNFSTSGNEYQNYSVQISIIMLTIDTVLYTLLALYFDKVVPSQYGVALKWYFPFTKSFWTGKNTNDSELDEAAIEMMKEDEDKRRRENKANKNFEEPDPGLLKQIEANQAMVVRGLRKHFGNKIAVDGIDLDMFRGQIFALLGHNGAGKTTTLSMLSGLLEPTSGSMTVDGHDFRTEMPAIRKNLGVCPQHDILFKNLTVYEHLYMFCRFKGVSNKEEIKQAIDEKLKEVDLEDKRNTRAGNLSGGQKRKLSLAIALIGGSSIVMLDEPTSGMDLTARRRMWDMLRNDKRGRIIILTTHYMEEADILADRIAIMADGKVNCLGSPLFLKNRFGVGYNLTIVKNIGATDKETSHKIKDLVQKIIPEAEVLSDVSAECTFQIPLSASPIFSHFFKELDKRKDDLKIEAYGMSVTTLEEVFLRVARGDDDKNTVNRKSITLDDAEVSRFTESFNSNDAPFTGEQLEVEDPKGKNFNIATDRERGVLFASHFWALTQKRIIYSWRDYKGFVLEIVLPILLVLFGLALLTKFNVFTDQKSMKESLNLYSDPQNILYNNPTNNAVVENIMKNMQTTQKKLMTSTNVSAATLDDFDQTTYDMRNHHPYRMGSFYFYETANNQYSVVVFQNTTSLQSTPTYLNLIGNSILQHAYGTFPKINLYNDPLPLTHKQLGIGQNTGTFYVSMIFSIGMAFIPTGLVTFIVKERENNVKHQHLVSGVSIPAYWLSSYAWDLSKYMIPGVVSVLLISAFDLQSLTSDSSVFISVWILFILYGCAICPFTYASSFLFKSYSIAQFFIFIYNLITGAILATVVWTLRIISDDTRHVADVLQYIGRISSPIFCFGFGIMNVANRNIYESAYGESHLKAPLNWDIAGADVAFLVFHTIGGLIAIFLIEWISTVQWFRNMGAAHDPGENLYRPDDDVERVKAEVLSTDPKNVAVRVCGIRKIYGSLFNKEQVKIAIQEISFAVPFQEAFALLGVNGAGKTSTFRILTGEYGPTKGSAHINGYDVVENLSEARYNIGYCPQFDALSELLTPTEHLRLYARIKGIPKPLVQHFVDRQLKDMGLEKYAKVRAGALSGGNKRKLSVAIACIGNPPVVFLDEPSAGMDPEARKNMWRVINAIKKKKVSIILTTHSMDEAEALCNNIAIMVGGRLRCYGTATHIKNKFSSGYELFTKVTYPSSEETSQWVNKLKSRLNVDAVKEADLQYALEILECPELMSEISKQGSGSHIRDELNDLHSVQVSSLIEWCIIEGYGQKIYRWLVSHFNNISLAEHYGTYFKFRLEKQEGISIGEIFGKIEHHKAEMSVSEYSLSQTTLEQIFNMFATEGEVTAANARLSKKIEPIG</sequence>
<dbReference type="PANTHER" id="PTHR19229">
    <property type="entry name" value="ATP-BINDING CASSETTE TRANSPORTER SUBFAMILY A ABCA"/>
    <property type="match status" value="1"/>
</dbReference>
<dbReference type="PROSITE" id="PS50893">
    <property type="entry name" value="ABC_TRANSPORTER_2"/>
    <property type="match status" value="2"/>
</dbReference>
<feature type="transmembrane region" description="Helical" evidence="11">
    <location>
        <begin position="1306"/>
        <end position="1330"/>
    </location>
</feature>
<comment type="subcellular location">
    <subcellularLocation>
        <location evidence="1">Membrane</location>
        <topology evidence="1">Multi-pass membrane protein</topology>
    </subcellularLocation>
</comment>